<feature type="domain" description="OLD protein-like TOPRIM" evidence="2">
    <location>
        <begin position="386"/>
        <end position="448"/>
    </location>
</feature>
<dbReference type="RefSeq" id="WP_038645331.1">
    <property type="nucleotide sequence ID" value="NZ_CP009454.1"/>
</dbReference>
<sequence length="551" mass="62565">MKLNSLIVKNFKGISSETKILIDNVVILIGRNNCCKSTILDAYEAYHSIGSARSIDDFHNRDESIPIEITGVFVDITQDDIDTIGREWHIANDPDFGECAKFKIVWNKADESGKKFSFSNKINDWKEGGAGGWNTMLASRLPTPIRINPNDSPSTLEQIVKDLIASNALKKIKADKSKVSKILGEIQALAKEIEVELDDSIKEISQGIEDNVELMFNGLKVRFETGVGKFEPEKAIKEGSRFYFETNGNGSPLTHQGSGVQRAFLWASIKTLSSRGMLKKGKTAISSEKPKILLIDEPEMNMHPSVIRSVSEAIYSLSELPEWQILCTTHSPIFIDLTNPHTTLIRVSNENNKLGYFQTDKVSFSEVEKDNIKTLVKCCPTVNEFFFYENAFLVEGDTEFLAYQHLISAEKLNHKYCVINCRGKANIPTFIKIFNQFEGRAIAVHDLDEKFNDGGKKNAMWSINYSIRKAADDTSMRVKTLVHYPDFEGFYFGEKPTKDKPYNLFKHITNKDYDVDVKYDLFRNSLKRIEDGTHSGLYDSEMDFKKRWDDI</sequence>
<feature type="domain" description="Endonuclease GajA/Old nuclease/RecF-like AAA" evidence="1">
    <location>
        <begin position="1"/>
        <end position="123"/>
    </location>
</feature>
<organism evidence="3 4">
    <name type="scientific">Pantoea rwandensis</name>
    <dbReference type="NCBI Taxonomy" id="1076550"/>
    <lineage>
        <taxon>Bacteria</taxon>
        <taxon>Pseudomonadati</taxon>
        <taxon>Pseudomonadota</taxon>
        <taxon>Gammaproteobacteria</taxon>
        <taxon>Enterobacterales</taxon>
        <taxon>Erwiniaceae</taxon>
        <taxon>Pantoea</taxon>
    </lineage>
</organism>
<keyword evidence="3" id="KW-0378">Hydrolase</keyword>
<dbReference type="InterPro" id="IPR041685">
    <property type="entry name" value="AAA_GajA/Old/RecF-like"/>
</dbReference>
<dbReference type="Gene3D" id="3.40.50.300">
    <property type="entry name" value="P-loop containing nucleotide triphosphate hydrolases"/>
    <property type="match status" value="1"/>
</dbReference>
<keyword evidence="4" id="KW-1185">Reference proteome</keyword>
<protein>
    <submittedName>
        <fullName evidence="3">Endonuclease</fullName>
    </submittedName>
</protein>
<reference evidence="3 4" key="1">
    <citation type="submission" date="2014-09" db="EMBL/GenBank/DDBJ databases">
        <authorList>
            <person name="Chan K.-G."/>
        </authorList>
    </citation>
    <scope>NUCLEOTIDE SEQUENCE [LARGE SCALE GENOMIC DNA]</scope>
    <source>
        <strain evidence="3 4">ND04</strain>
    </source>
</reference>
<evidence type="ECO:0000259" key="2">
    <source>
        <dbReference type="Pfam" id="PF20469"/>
    </source>
</evidence>
<dbReference type="EMBL" id="CP009454">
    <property type="protein sequence ID" value="AIR85335.1"/>
    <property type="molecule type" value="Genomic_DNA"/>
</dbReference>
<gene>
    <name evidence="3" type="ORF">LH22_07610</name>
</gene>
<dbReference type="InterPro" id="IPR027417">
    <property type="entry name" value="P-loop_NTPase"/>
</dbReference>
<keyword evidence="3" id="KW-0255">Endonuclease</keyword>
<evidence type="ECO:0000313" key="4">
    <source>
        <dbReference type="Proteomes" id="UP000029495"/>
    </source>
</evidence>
<name>A0ABM5RH68_9GAMM</name>
<evidence type="ECO:0000313" key="3">
    <source>
        <dbReference type="EMBL" id="AIR85335.1"/>
    </source>
</evidence>
<evidence type="ECO:0000259" key="1">
    <source>
        <dbReference type="Pfam" id="PF13175"/>
    </source>
</evidence>
<dbReference type="GO" id="GO:0004519">
    <property type="term" value="F:endonuclease activity"/>
    <property type="evidence" value="ECO:0007669"/>
    <property type="project" value="UniProtKB-KW"/>
</dbReference>
<dbReference type="SUPFAM" id="SSF52540">
    <property type="entry name" value="P-loop containing nucleoside triphosphate hydrolases"/>
    <property type="match status" value="1"/>
</dbReference>
<dbReference type="CDD" id="cd01026">
    <property type="entry name" value="TOPRIM_OLD"/>
    <property type="match status" value="1"/>
</dbReference>
<keyword evidence="3" id="KW-0540">Nuclease</keyword>
<proteinExistence type="predicted"/>
<dbReference type="InterPro" id="IPR051396">
    <property type="entry name" value="Bact_Antivir_Def_Nuclease"/>
</dbReference>
<dbReference type="Proteomes" id="UP000029495">
    <property type="component" value="Chromosome"/>
</dbReference>
<dbReference type="Pfam" id="PF13175">
    <property type="entry name" value="AAA_15"/>
    <property type="match status" value="2"/>
</dbReference>
<accession>A0ABM5RH68</accession>
<dbReference type="InterPro" id="IPR034139">
    <property type="entry name" value="TOPRIM_OLD"/>
</dbReference>
<dbReference type="Pfam" id="PF20469">
    <property type="entry name" value="OLD-like_TOPRIM"/>
    <property type="match status" value="1"/>
</dbReference>
<dbReference type="PANTHER" id="PTHR43581:SF4">
    <property type="entry name" value="ATP_GTP PHOSPHATASE"/>
    <property type="match status" value="1"/>
</dbReference>
<dbReference type="PANTHER" id="PTHR43581">
    <property type="entry name" value="ATP/GTP PHOSPHATASE"/>
    <property type="match status" value="1"/>
</dbReference>
<feature type="domain" description="Endonuclease GajA/Old nuclease/RecF-like AAA" evidence="1">
    <location>
        <begin position="164"/>
        <end position="335"/>
    </location>
</feature>